<feature type="transmembrane region" description="Helical" evidence="1">
    <location>
        <begin position="357"/>
        <end position="379"/>
    </location>
</feature>
<dbReference type="InterPro" id="IPR037272">
    <property type="entry name" value="SNS_sf"/>
</dbReference>
<dbReference type="EMBL" id="CU468230">
    <property type="protein sequence ID" value="CAP01851.1"/>
    <property type="molecule type" value="Genomic_DNA"/>
</dbReference>
<keyword evidence="1" id="KW-0472">Membrane</keyword>
<evidence type="ECO:0000313" key="3">
    <source>
        <dbReference type="Proteomes" id="UP000001741"/>
    </source>
</evidence>
<gene>
    <name evidence="2" type="ordered locus">ABSDF2541</name>
</gene>
<feature type="transmembrane region" description="Helical" evidence="1">
    <location>
        <begin position="35"/>
        <end position="56"/>
    </location>
</feature>
<proteinExistence type="predicted"/>
<evidence type="ECO:0000256" key="1">
    <source>
        <dbReference type="SAM" id="Phobius"/>
    </source>
</evidence>
<feature type="transmembrane region" description="Helical" evidence="1">
    <location>
        <begin position="263"/>
        <end position="281"/>
    </location>
</feature>
<dbReference type="AlphaFoldDB" id="B0VTD6"/>
<feature type="transmembrane region" description="Helical" evidence="1">
    <location>
        <begin position="293"/>
        <end position="309"/>
    </location>
</feature>
<accession>B0VTD6</accession>
<feature type="transmembrane region" description="Helical" evidence="1">
    <location>
        <begin position="109"/>
        <end position="128"/>
    </location>
</feature>
<dbReference type="HOGENOM" id="CLU_779935_0_0_6"/>
<dbReference type="KEGG" id="abm:ABSDF2541"/>
<keyword evidence="1" id="KW-0812">Transmembrane</keyword>
<name>B0VTD6_ACIBS</name>
<dbReference type="SUPFAM" id="SSF161070">
    <property type="entry name" value="SNF-like"/>
    <property type="match status" value="1"/>
</dbReference>
<evidence type="ECO:0008006" key="4">
    <source>
        <dbReference type="Google" id="ProtNLM"/>
    </source>
</evidence>
<keyword evidence="1" id="KW-1133">Transmembrane helix</keyword>
<sequence length="382" mass="42331">MQTLIFMHETGKISIDFFKECIMQDIPMSRWLSPLMAFCLSFVIMATLAPTMGIQIDRQIDFWLLWFGTMLLLALPVCYLEIALAKRSKTTALNALSSLTREADSSPKWRVVGCLAVVFIPFLAGNVLSTASNILVAQFAPSISSQIIFVGLAVAALVLSFIPRQILILLMTLGVIASIVLANMMGSTLQPWHWTSVEFKEWGNATVLALVASGLGLGLYWQNSVGAVQAQEGATKTVLPIWLAQLIAVVAFGFFSLQAQLPVLTWIFTGVMTSALFVQLAREQLAQRQLMPVLQWVIIVVAIAVWAVPEVHNLFTLILMQWGLLICLIYAVFAGWIMKISHLRKSMNFSNELFYNLWRIAVRIVLPLSIIVAMIAVIGQSI</sequence>
<evidence type="ECO:0000313" key="2">
    <source>
        <dbReference type="EMBL" id="CAP01851.1"/>
    </source>
</evidence>
<protein>
    <recommendedName>
        <fullName evidence="4">Sodium-dependent transporter</fullName>
    </recommendedName>
</protein>
<organism evidence="2 3">
    <name type="scientific">Acinetobacter baumannii (strain SDF)</name>
    <dbReference type="NCBI Taxonomy" id="509170"/>
    <lineage>
        <taxon>Bacteria</taxon>
        <taxon>Pseudomonadati</taxon>
        <taxon>Pseudomonadota</taxon>
        <taxon>Gammaproteobacteria</taxon>
        <taxon>Moraxellales</taxon>
        <taxon>Moraxellaceae</taxon>
        <taxon>Acinetobacter</taxon>
        <taxon>Acinetobacter calcoaceticus/baumannii complex</taxon>
    </lineage>
</organism>
<feature type="transmembrane region" description="Helical" evidence="1">
    <location>
        <begin position="237"/>
        <end position="257"/>
    </location>
</feature>
<feature type="transmembrane region" description="Helical" evidence="1">
    <location>
        <begin position="62"/>
        <end position="80"/>
    </location>
</feature>
<feature type="transmembrane region" description="Helical" evidence="1">
    <location>
        <begin position="134"/>
        <end position="159"/>
    </location>
</feature>
<feature type="transmembrane region" description="Helical" evidence="1">
    <location>
        <begin position="315"/>
        <end position="337"/>
    </location>
</feature>
<feature type="transmembrane region" description="Helical" evidence="1">
    <location>
        <begin position="166"/>
        <end position="185"/>
    </location>
</feature>
<dbReference type="BioCyc" id="ABAU509170:GCL9-2081-MONOMER"/>
<feature type="transmembrane region" description="Helical" evidence="1">
    <location>
        <begin position="205"/>
        <end position="225"/>
    </location>
</feature>
<reference evidence="2 3" key="1">
    <citation type="journal article" date="2008" name="PLoS ONE">
        <title>Comparative analysis of Acinetobacters: three genomes for three lifestyles.</title>
        <authorList>
            <person name="Vallenet D."/>
            <person name="Nordmann P."/>
            <person name="Barbe V."/>
            <person name="Poirel L."/>
            <person name="Mangenot S."/>
            <person name="Bataille E."/>
            <person name="Dossat C."/>
            <person name="Gas S."/>
            <person name="Kreimeyer A."/>
            <person name="Lenoble P."/>
            <person name="Oztas S."/>
            <person name="Poulain J."/>
            <person name="Segurens B."/>
            <person name="Robert C."/>
            <person name="Abergel C."/>
            <person name="Claverie J.M."/>
            <person name="Raoult D."/>
            <person name="Medigue C."/>
            <person name="Weissenbach J."/>
            <person name="Cruveiller S."/>
        </authorList>
    </citation>
    <scope>NUCLEOTIDE SEQUENCE [LARGE SCALE GENOMIC DNA]</scope>
    <source>
        <strain evidence="2 3">SDF</strain>
    </source>
</reference>
<dbReference type="Proteomes" id="UP000001741">
    <property type="component" value="Chromosome"/>
</dbReference>